<dbReference type="Proteomes" id="UP000823635">
    <property type="component" value="Unassembled WGS sequence"/>
</dbReference>
<dbReference type="InterPro" id="IPR031815">
    <property type="entry name" value="DUF5074"/>
</dbReference>
<dbReference type="EMBL" id="JADINB010000066">
    <property type="protein sequence ID" value="MBO8428851.1"/>
    <property type="molecule type" value="Genomic_DNA"/>
</dbReference>
<organism evidence="2 3">
    <name type="scientific">Candidatus Egerieousia excrementavium</name>
    <dbReference type="NCBI Taxonomy" id="2840778"/>
    <lineage>
        <taxon>Bacteria</taxon>
        <taxon>Pseudomonadati</taxon>
        <taxon>Bacteroidota</taxon>
        <taxon>Bacteroidia</taxon>
        <taxon>Bacteroidales</taxon>
        <taxon>Candidatus Egerieousia</taxon>
    </lineage>
</organism>
<evidence type="ECO:0000256" key="1">
    <source>
        <dbReference type="SAM" id="SignalP"/>
    </source>
</evidence>
<feature type="chain" id="PRO_5039064388" evidence="1">
    <location>
        <begin position="24"/>
        <end position="386"/>
    </location>
</feature>
<dbReference type="Gene3D" id="2.130.10.10">
    <property type="entry name" value="YVTN repeat-like/Quinoprotein amine dehydrogenase"/>
    <property type="match status" value="1"/>
</dbReference>
<protein>
    <submittedName>
        <fullName evidence="2">YncE family protein</fullName>
    </submittedName>
</protein>
<gene>
    <name evidence="2" type="ORF">IAC68_02815</name>
</gene>
<proteinExistence type="predicted"/>
<dbReference type="InterPro" id="IPR015943">
    <property type="entry name" value="WD40/YVTN_repeat-like_dom_sf"/>
</dbReference>
<reference evidence="2" key="1">
    <citation type="submission" date="2020-10" db="EMBL/GenBank/DDBJ databases">
        <authorList>
            <person name="Gilroy R."/>
        </authorList>
    </citation>
    <scope>NUCLEOTIDE SEQUENCE</scope>
    <source>
        <strain evidence="2">15467</strain>
    </source>
</reference>
<dbReference type="PANTHER" id="PTHR47197:SF3">
    <property type="entry name" value="DIHYDRO-HEME D1 DEHYDROGENASE"/>
    <property type="match status" value="1"/>
</dbReference>
<keyword evidence="1" id="KW-0732">Signal</keyword>
<dbReference type="PANTHER" id="PTHR47197">
    <property type="entry name" value="PROTEIN NIRF"/>
    <property type="match status" value="1"/>
</dbReference>
<dbReference type="Pfam" id="PF16819">
    <property type="entry name" value="DUF5074"/>
    <property type="match status" value="1"/>
</dbReference>
<dbReference type="InterPro" id="IPR011044">
    <property type="entry name" value="Quino_amine_DH_bsu"/>
</dbReference>
<dbReference type="InterPro" id="IPR051200">
    <property type="entry name" value="Host-pathogen_enzymatic-act"/>
</dbReference>
<dbReference type="PROSITE" id="PS51257">
    <property type="entry name" value="PROKAR_LIPOPROTEIN"/>
    <property type="match status" value="1"/>
</dbReference>
<accession>A0A9D9DM04</accession>
<name>A0A9D9DM04_9BACT</name>
<dbReference type="AlphaFoldDB" id="A0A9D9DM04"/>
<reference evidence="2" key="2">
    <citation type="journal article" date="2021" name="PeerJ">
        <title>Extensive microbial diversity within the chicken gut microbiome revealed by metagenomics and culture.</title>
        <authorList>
            <person name="Gilroy R."/>
            <person name="Ravi A."/>
            <person name="Getino M."/>
            <person name="Pursley I."/>
            <person name="Horton D.L."/>
            <person name="Alikhan N.F."/>
            <person name="Baker D."/>
            <person name="Gharbi K."/>
            <person name="Hall N."/>
            <person name="Watson M."/>
            <person name="Adriaenssens E.M."/>
            <person name="Foster-Nyarko E."/>
            <person name="Jarju S."/>
            <person name="Secka A."/>
            <person name="Antonio M."/>
            <person name="Oren A."/>
            <person name="Chaudhuri R.R."/>
            <person name="La Ragione R."/>
            <person name="Hildebrand F."/>
            <person name="Pallen M.J."/>
        </authorList>
    </citation>
    <scope>NUCLEOTIDE SEQUENCE</scope>
    <source>
        <strain evidence="2">15467</strain>
    </source>
</reference>
<comment type="caution">
    <text evidence="2">The sequence shown here is derived from an EMBL/GenBank/DDBJ whole genome shotgun (WGS) entry which is preliminary data.</text>
</comment>
<sequence>MIMINRVPTFILALLLLFSCRKADVIVPPEEKPVAPGGEGNEITGFYLLNEGNMGSNKATIDYFDYESGIYSKNIFAERNPGVVKELGDVGNDIQIYGNKLYVVVNCSHFVEVMDSKTAKHIATIPIPNCRYIEFEGRYAYVTSYAGPVEIDPNARLGYVAKVDTATLEVVAECTVGYQPEDMVICNGKLYVANSGGYRVPDYDNRVFVIDLESFQVVKTMEVGINLHRMVQDAYGNIYISSRGDYYGTPSKTFIIDSNRDIVTDTLHTLPNSNMVAGGDSLYVLGNEFNYTTNSYTISYAIYDMVQKRIVSRNFISDGTEKKIKTPYGLAVNPQTREIFVTDAGDYVTPGVLYCFDRYGKLKWTAVTGDIPAHFAFTESKVDLDS</sequence>
<feature type="signal peptide" evidence="1">
    <location>
        <begin position="1"/>
        <end position="23"/>
    </location>
</feature>
<dbReference type="SUPFAM" id="SSF50969">
    <property type="entry name" value="YVTN repeat-like/Quinoprotein amine dehydrogenase"/>
    <property type="match status" value="1"/>
</dbReference>
<evidence type="ECO:0000313" key="3">
    <source>
        <dbReference type="Proteomes" id="UP000823635"/>
    </source>
</evidence>
<evidence type="ECO:0000313" key="2">
    <source>
        <dbReference type="EMBL" id="MBO8428851.1"/>
    </source>
</evidence>